<feature type="transmembrane region" description="Helical" evidence="1">
    <location>
        <begin position="39"/>
        <end position="59"/>
    </location>
</feature>
<keyword evidence="3" id="KW-1185">Reference proteome</keyword>
<proteinExistence type="predicted"/>
<dbReference type="EMBL" id="JAHRIO010030161">
    <property type="protein sequence ID" value="MEQ2167437.1"/>
    <property type="molecule type" value="Genomic_DNA"/>
</dbReference>
<evidence type="ECO:0000313" key="3">
    <source>
        <dbReference type="Proteomes" id="UP001476798"/>
    </source>
</evidence>
<reference evidence="2 3" key="1">
    <citation type="submission" date="2021-06" db="EMBL/GenBank/DDBJ databases">
        <authorList>
            <person name="Palmer J.M."/>
        </authorList>
    </citation>
    <scope>NUCLEOTIDE SEQUENCE [LARGE SCALE GENOMIC DNA]</scope>
    <source>
        <strain evidence="2 3">GA_2019</strain>
        <tissue evidence="2">Muscle</tissue>
    </source>
</reference>
<evidence type="ECO:0000256" key="1">
    <source>
        <dbReference type="SAM" id="Phobius"/>
    </source>
</evidence>
<accession>A0ABV0N7S1</accession>
<organism evidence="2 3">
    <name type="scientific">Goodea atripinnis</name>
    <dbReference type="NCBI Taxonomy" id="208336"/>
    <lineage>
        <taxon>Eukaryota</taxon>
        <taxon>Metazoa</taxon>
        <taxon>Chordata</taxon>
        <taxon>Craniata</taxon>
        <taxon>Vertebrata</taxon>
        <taxon>Euteleostomi</taxon>
        <taxon>Actinopterygii</taxon>
        <taxon>Neopterygii</taxon>
        <taxon>Teleostei</taxon>
        <taxon>Neoteleostei</taxon>
        <taxon>Acanthomorphata</taxon>
        <taxon>Ovalentaria</taxon>
        <taxon>Atherinomorphae</taxon>
        <taxon>Cyprinodontiformes</taxon>
        <taxon>Goodeidae</taxon>
        <taxon>Goodea</taxon>
    </lineage>
</organism>
<name>A0ABV0N7S1_9TELE</name>
<evidence type="ECO:0008006" key="4">
    <source>
        <dbReference type="Google" id="ProtNLM"/>
    </source>
</evidence>
<evidence type="ECO:0000313" key="2">
    <source>
        <dbReference type="EMBL" id="MEQ2167437.1"/>
    </source>
</evidence>
<keyword evidence="1" id="KW-1133">Transmembrane helix</keyword>
<keyword evidence="1" id="KW-0812">Transmembrane</keyword>
<comment type="caution">
    <text evidence="2">The sequence shown here is derived from an EMBL/GenBank/DDBJ whole genome shotgun (WGS) entry which is preliminary data.</text>
</comment>
<keyword evidence="1" id="KW-0472">Membrane</keyword>
<dbReference type="Proteomes" id="UP001476798">
    <property type="component" value="Unassembled WGS sequence"/>
</dbReference>
<protein>
    <recommendedName>
        <fullName evidence="4">Prohibitin</fullName>
    </recommendedName>
</protein>
<sequence length="116" mass="12142">MAAALRRLVPSLTNSSKAGAFAAGSQQQTPSTARKALKLVAAGACVAVAAGAAAFYCGVGPRSRVEARLVHLALPSVFAADKVQFRLFSSVECEGQLYMTPLNFIESVTLNEPRSE</sequence>
<gene>
    <name evidence="2" type="ORF">GOODEAATRI_004218</name>
</gene>